<evidence type="ECO:0000313" key="3">
    <source>
        <dbReference type="Proteomes" id="UP000480350"/>
    </source>
</evidence>
<reference evidence="2 3" key="2">
    <citation type="submission" date="2020-03" db="EMBL/GenBank/DDBJ databases">
        <title>Kangsaoukella pontilimi gen. nov., sp. nov., a new member of the family Rhodobacteraceae isolated from a tidal mudflat.</title>
        <authorList>
            <person name="Kim I.S."/>
        </authorList>
    </citation>
    <scope>NUCLEOTIDE SEQUENCE [LARGE SCALE GENOMIC DNA]</scope>
    <source>
        <strain evidence="2 3">GH1-50</strain>
    </source>
</reference>
<evidence type="ECO:0000313" key="2">
    <source>
        <dbReference type="EMBL" id="MXQ07947.1"/>
    </source>
</evidence>
<keyword evidence="3" id="KW-1185">Reference proteome</keyword>
<name>A0A7C9IGH4_9RHOB</name>
<comment type="caution">
    <text evidence="2">The sequence shown here is derived from an EMBL/GenBank/DDBJ whole genome shotgun (WGS) entry which is preliminary data.</text>
</comment>
<dbReference type="RefSeq" id="WP_160763792.1">
    <property type="nucleotide sequence ID" value="NZ_WUPT01000001.1"/>
</dbReference>
<dbReference type="EMBL" id="WUPT01000001">
    <property type="protein sequence ID" value="MXQ07947.1"/>
    <property type="molecule type" value="Genomic_DNA"/>
</dbReference>
<proteinExistence type="predicted"/>
<organism evidence="2 3">
    <name type="scientific">Kangsaoukella pontilimi</name>
    <dbReference type="NCBI Taxonomy" id="2691042"/>
    <lineage>
        <taxon>Bacteria</taxon>
        <taxon>Pseudomonadati</taxon>
        <taxon>Pseudomonadota</taxon>
        <taxon>Alphaproteobacteria</taxon>
        <taxon>Rhodobacterales</taxon>
        <taxon>Paracoccaceae</taxon>
        <taxon>Kangsaoukella</taxon>
    </lineage>
</organism>
<sequence length="161" mass="17747">MSYALEDTNKDHPGAGGVAPSNIGQPNGYRISRSGARPLKFNGSELAMAMSFTPEIPYWYEINLYRTTESDFVAAVRLFHQSEDKLDTVEAWRCKSLDEALTSLEHYDAANDVEVTLIAPGKDMAASEVAAASLELHARIHAKRQHYRGLVGEILHELDAG</sequence>
<reference evidence="2 3" key="1">
    <citation type="submission" date="2019-12" db="EMBL/GenBank/DDBJ databases">
        <authorList>
            <person name="Lee S.D."/>
        </authorList>
    </citation>
    <scope>NUCLEOTIDE SEQUENCE [LARGE SCALE GENOMIC DNA]</scope>
    <source>
        <strain evidence="2 3">GH1-50</strain>
    </source>
</reference>
<protein>
    <submittedName>
        <fullName evidence="2">Uncharacterized protein</fullName>
    </submittedName>
</protein>
<accession>A0A7C9IGH4</accession>
<evidence type="ECO:0000256" key="1">
    <source>
        <dbReference type="SAM" id="MobiDB-lite"/>
    </source>
</evidence>
<dbReference type="AlphaFoldDB" id="A0A7C9IGH4"/>
<dbReference type="Proteomes" id="UP000480350">
    <property type="component" value="Unassembled WGS sequence"/>
</dbReference>
<gene>
    <name evidence="2" type="ORF">GQ651_08820</name>
</gene>
<feature type="region of interest" description="Disordered" evidence="1">
    <location>
        <begin position="1"/>
        <end position="29"/>
    </location>
</feature>